<dbReference type="PANTHER" id="PTHR45527">
    <property type="entry name" value="NONRIBOSOMAL PEPTIDE SYNTHETASE"/>
    <property type="match status" value="1"/>
</dbReference>
<dbReference type="SUPFAM" id="SSF47336">
    <property type="entry name" value="ACP-like"/>
    <property type="match status" value="1"/>
</dbReference>
<accession>A0A4U3A8T0</accession>
<evidence type="ECO:0000256" key="2">
    <source>
        <dbReference type="ARBA" id="ARBA00022450"/>
    </source>
</evidence>
<dbReference type="EMBL" id="SZON01002876">
    <property type="protein sequence ID" value="TKI83351.1"/>
    <property type="molecule type" value="Genomic_DNA"/>
</dbReference>
<dbReference type="GO" id="GO:0043041">
    <property type="term" value="P:amino acid activation for nonribosomal peptide biosynthetic process"/>
    <property type="evidence" value="ECO:0007669"/>
    <property type="project" value="TreeGrafter"/>
</dbReference>
<gene>
    <name evidence="6" type="ORF">FC699_32220</name>
</gene>
<dbReference type="Proteomes" id="UP000305222">
    <property type="component" value="Unassembled WGS sequence"/>
</dbReference>
<evidence type="ECO:0000256" key="1">
    <source>
        <dbReference type="ARBA" id="ARBA00001957"/>
    </source>
</evidence>
<comment type="caution">
    <text evidence="6">The sequence shown here is derived from an EMBL/GenBank/DDBJ whole genome shotgun (WGS) entry which is preliminary data.</text>
</comment>
<keyword evidence="2" id="KW-0596">Phosphopantetheine</keyword>
<feature type="domain" description="Carrier" evidence="5">
    <location>
        <begin position="44"/>
        <end position="120"/>
    </location>
</feature>
<sequence length="153" mass="17386">KELPDYMLPSYYIQLESLPLTSIGKLDRRNLPAPQIHTYKGYVAPKNKVQEELVEVWSAVLGLHQGEIGIHDNFFELGGDSILSIQIVGKALQKGIEITVSQMFENQTIAELADCIADIKESYSEDQIEEPETGEVLLTPIQKWFFEQDLENY</sequence>
<evidence type="ECO:0000313" key="6">
    <source>
        <dbReference type="EMBL" id="TKI83351.1"/>
    </source>
</evidence>
<dbReference type="InterPro" id="IPR009081">
    <property type="entry name" value="PP-bd_ACP"/>
</dbReference>
<keyword evidence="3" id="KW-0597">Phosphoprotein</keyword>
<dbReference type="GO" id="GO:0044550">
    <property type="term" value="P:secondary metabolite biosynthetic process"/>
    <property type="evidence" value="ECO:0007669"/>
    <property type="project" value="TreeGrafter"/>
</dbReference>
<dbReference type="Gene3D" id="3.30.300.30">
    <property type="match status" value="1"/>
</dbReference>
<dbReference type="GO" id="GO:0031177">
    <property type="term" value="F:phosphopantetheine binding"/>
    <property type="evidence" value="ECO:0007669"/>
    <property type="project" value="InterPro"/>
</dbReference>
<feature type="non-terminal residue" evidence="6">
    <location>
        <position position="1"/>
    </location>
</feature>
<protein>
    <recommendedName>
        <fullName evidence="5">Carrier domain-containing protein</fullName>
    </recommendedName>
</protein>
<dbReference type="GO" id="GO:0005829">
    <property type="term" value="C:cytosol"/>
    <property type="evidence" value="ECO:0007669"/>
    <property type="project" value="TreeGrafter"/>
</dbReference>
<dbReference type="InterPro" id="IPR036736">
    <property type="entry name" value="ACP-like_sf"/>
</dbReference>
<dbReference type="PANTHER" id="PTHR45527:SF14">
    <property type="entry name" value="PLIPASTATIN SYNTHASE SUBUNIT B"/>
    <property type="match status" value="1"/>
</dbReference>
<evidence type="ECO:0000313" key="7">
    <source>
        <dbReference type="Proteomes" id="UP000305222"/>
    </source>
</evidence>
<dbReference type="Pfam" id="PF00550">
    <property type="entry name" value="PP-binding"/>
    <property type="match status" value="1"/>
</dbReference>
<evidence type="ECO:0000256" key="4">
    <source>
        <dbReference type="ARBA" id="ARBA00023194"/>
    </source>
</evidence>
<proteinExistence type="predicted"/>
<dbReference type="SUPFAM" id="SSF56801">
    <property type="entry name" value="Acetyl-CoA synthetase-like"/>
    <property type="match status" value="1"/>
</dbReference>
<dbReference type="Gene3D" id="1.10.1200.10">
    <property type="entry name" value="ACP-like"/>
    <property type="match status" value="1"/>
</dbReference>
<evidence type="ECO:0000256" key="3">
    <source>
        <dbReference type="ARBA" id="ARBA00022553"/>
    </source>
</evidence>
<dbReference type="PROSITE" id="PS50075">
    <property type="entry name" value="CARRIER"/>
    <property type="match status" value="1"/>
</dbReference>
<dbReference type="SMART" id="SM01294">
    <property type="entry name" value="PKS_PP_betabranch"/>
    <property type="match status" value="1"/>
</dbReference>
<dbReference type="InterPro" id="IPR045851">
    <property type="entry name" value="AMP-bd_C_sf"/>
</dbReference>
<dbReference type="InterPro" id="IPR020806">
    <property type="entry name" value="PKS_PP-bd"/>
</dbReference>
<reference evidence="6 7" key="1">
    <citation type="journal article" date="2019" name="Environ. Microbiol.">
        <title>An active ?-lactamase is a part of an orchestrated cell wall stress resistance network of Bacillus subtilis and related rhizosphere species.</title>
        <authorList>
            <person name="Bucher T."/>
            <person name="Keren-Paz A."/>
            <person name="Hausser J."/>
            <person name="Olender T."/>
            <person name="Cytryn E."/>
            <person name="Kolodkin-Gal I."/>
        </authorList>
    </citation>
    <scope>NUCLEOTIDE SEQUENCE [LARGE SCALE GENOMIC DNA]</scope>
    <source>
        <strain evidence="6 7">I5</strain>
    </source>
</reference>
<dbReference type="AlphaFoldDB" id="A0A4U3A8T0"/>
<dbReference type="GO" id="GO:0017000">
    <property type="term" value="P:antibiotic biosynthetic process"/>
    <property type="evidence" value="ECO:0007669"/>
    <property type="project" value="UniProtKB-KW"/>
</dbReference>
<feature type="non-terminal residue" evidence="6">
    <location>
        <position position="153"/>
    </location>
</feature>
<evidence type="ECO:0000259" key="5">
    <source>
        <dbReference type="PROSITE" id="PS50075"/>
    </source>
</evidence>
<dbReference type="PROSITE" id="PS00012">
    <property type="entry name" value="PHOSPHOPANTETHEINE"/>
    <property type="match status" value="1"/>
</dbReference>
<comment type="cofactor">
    <cofactor evidence="1">
        <name>pantetheine 4'-phosphate</name>
        <dbReference type="ChEBI" id="CHEBI:47942"/>
    </cofactor>
</comment>
<keyword evidence="4" id="KW-0045">Antibiotic biosynthesis</keyword>
<name>A0A4U3A8T0_9BACI</name>
<dbReference type="SMART" id="SM00823">
    <property type="entry name" value="PKS_PP"/>
    <property type="match status" value="1"/>
</dbReference>
<dbReference type="FunFam" id="1.10.1200.10:FF:000005">
    <property type="entry name" value="Nonribosomal peptide synthetase 1"/>
    <property type="match status" value="1"/>
</dbReference>
<dbReference type="InterPro" id="IPR006162">
    <property type="entry name" value="Ppantetheine_attach_site"/>
</dbReference>
<organism evidence="6 7">
    <name type="scientific">Bacillus wiedmannii</name>
    <dbReference type="NCBI Taxonomy" id="1890302"/>
    <lineage>
        <taxon>Bacteria</taxon>
        <taxon>Bacillati</taxon>
        <taxon>Bacillota</taxon>
        <taxon>Bacilli</taxon>
        <taxon>Bacillales</taxon>
        <taxon>Bacillaceae</taxon>
        <taxon>Bacillus</taxon>
        <taxon>Bacillus cereus group</taxon>
    </lineage>
</organism>